<protein>
    <recommendedName>
        <fullName evidence="8">Peptidase A1 domain-containing protein</fullName>
    </recommendedName>
</protein>
<dbReference type="CDD" id="cd05471">
    <property type="entry name" value="pepsin_like"/>
    <property type="match status" value="1"/>
</dbReference>
<feature type="chain" id="PRO_5008587341" description="Peptidase A1 domain-containing protein" evidence="7">
    <location>
        <begin position="33"/>
        <end position="307"/>
    </location>
</feature>
<evidence type="ECO:0000259" key="8">
    <source>
        <dbReference type="PROSITE" id="PS51767"/>
    </source>
</evidence>
<evidence type="ECO:0000256" key="1">
    <source>
        <dbReference type="ARBA" id="ARBA00007447"/>
    </source>
</evidence>
<feature type="domain" description="Peptidase A1" evidence="8">
    <location>
        <begin position="83"/>
        <end position="307"/>
    </location>
</feature>
<dbReference type="PRINTS" id="PR00792">
    <property type="entry name" value="PEPSIN"/>
</dbReference>
<dbReference type="PANTHER" id="PTHR47966:SF51">
    <property type="entry name" value="BETA-SITE APP-CLEAVING ENZYME, ISOFORM A-RELATED"/>
    <property type="match status" value="1"/>
</dbReference>
<dbReference type="SUPFAM" id="SSF50630">
    <property type="entry name" value="Acid proteases"/>
    <property type="match status" value="1"/>
</dbReference>
<dbReference type="InterPro" id="IPR001461">
    <property type="entry name" value="Aspartic_peptidase_A1"/>
</dbReference>
<organism evidence="9">
    <name type="scientific">Graphocephala atropunctata</name>
    <dbReference type="NCBI Taxonomy" id="36148"/>
    <lineage>
        <taxon>Eukaryota</taxon>
        <taxon>Metazoa</taxon>
        <taxon>Ecdysozoa</taxon>
        <taxon>Arthropoda</taxon>
        <taxon>Hexapoda</taxon>
        <taxon>Insecta</taxon>
        <taxon>Pterygota</taxon>
        <taxon>Neoptera</taxon>
        <taxon>Paraneoptera</taxon>
        <taxon>Hemiptera</taxon>
        <taxon>Auchenorrhyncha</taxon>
        <taxon>Membracoidea</taxon>
        <taxon>Cicadellidae</taxon>
        <taxon>Cicadellinae</taxon>
        <taxon>Cicadellini</taxon>
        <taxon>Graphocephala</taxon>
    </lineage>
</organism>
<dbReference type="PANTHER" id="PTHR47966">
    <property type="entry name" value="BETA-SITE APP-CLEAVING ENZYME, ISOFORM A-RELATED"/>
    <property type="match status" value="1"/>
</dbReference>
<dbReference type="PROSITE" id="PS00141">
    <property type="entry name" value="ASP_PROTEASE"/>
    <property type="match status" value="1"/>
</dbReference>
<keyword evidence="7" id="KW-0732">Signal</keyword>
<dbReference type="EMBL" id="GEBQ01017856">
    <property type="protein sequence ID" value="JAT22121.1"/>
    <property type="molecule type" value="Transcribed_RNA"/>
</dbReference>
<evidence type="ECO:0000313" key="9">
    <source>
        <dbReference type="EMBL" id="JAT22121.1"/>
    </source>
</evidence>
<comment type="similarity">
    <text evidence="1 6">Belongs to the peptidase A1 family.</text>
</comment>
<dbReference type="FunFam" id="2.40.70.10:FF:000115">
    <property type="entry name" value="Lysosomal aspartic protease"/>
    <property type="match status" value="1"/>
</dbReference>
<feature type="non-terminal residue" evidence="9">
    <location>
        <position position="307"/>
    </location>
</feature>
<dbReference type="Gene3D" id="2.40.70.10">
    <property type="entry name" value="Acid Proteases"/>
    <property type="match status" value="2"/>
</dbReference>
<dbReference type="InterPro" id="IPR021109">
    <property type="entry name" value="Peptidase_aspartic_dom_sf"/>
</dbReference>
<evidence type="ECO:0000256" key="3">
    <source>
        <dbReference type="ARBA" id="ARBA00022750"/>
    </source>
</evidence>
<keyword evidence="3 6" id="KW-0064">Aspartyl protease</keyword>
<accession>A0A1B6LEM4</accession>
<feature type="active site" evidence="5">
    <location>
        <position position="101"/>
    </location>
</feature>
<name>A0A1B6LEM4_9HEMI</name>
<evidence type="ECO:0000256" key="5">
    <source>
        <dbReference type="PIRSR" id="PIRSR601461-1"/>
    </source>
</evidence>
<feature type="active site" evidence="5">
    <location>
        <position position="285"/>
    </location>
</feature>
<dbReference type="GO" id="GO:0006508">
    <property type="term" value="P:proteolysis"/>
    <property type="evidence" value="ECO:0007669"/>
    <property type="project" value="UniProtKB-KW"/>
</dbReference>
<evidence type="ECO:0000256" key="7">
    <source>
        <dbReference type="SAM" id="SignalP"/>
    </source>
</evidence>
<dbReference type="Pfam" id="PF00026">
    <property type="entry name" value="Asp"/>
    <property type="match status" value="1"/>
</dbReference>
<evidence type="ECO:0000256" key="2">
    <source>
        <dbReference type="ARBA" id="ARBA00022670"/>
    </source>
</evidence>
<proteinExistence type="inferred from homology"/>
<evidence type="ECO:0000256" key="4">
    <source>
        <dbReference type="ARBA" id="ARBA00022801"/>
    </source>
</evidence>
<evidence type="ECO:0000256" key="6">
    <source>
        <dbReference type="RuleBase" id="RU000454"/>
    </source>
</evidence>
<dbReference type="InterPro" id="IPR001969">
    <property type="entry name" value="Aspartic_peptidase_AS"/>
</dbReference>
<gene>
    <name evidence="9" type="ORF">g.24488</name>
</gene>
<keyword evidence="4 6" id="KW-0378">Hydrolase</keyword>
<dbReference type="GO" id="GO:0004190">
    <property type="term" value="F:aspartic-type endopeptidase activity"/>
    <property type="evidence" value="ECO:0007669"/>
    <property type="project" value="UniProtKB-KW"/>
</dbReference>
<feature type="signal peptide" evidence="7">
    <location>
        <begin position="1"/>
        <end position="32"/>
    </location>
</feature>
<dbReference type="PROSITE" id="PS51767">
    <property type="entry name" value="PEPTIDASE_A1"/>
    <property type="match status" value="1"/>
</dbReference>
<dbReference type="AlphaFoldDB" id="A0A1B6LEM4"/>
<feature type="non-terminal residue" evidence="9">
    <location>
        <position position="1"/>
    </location>
</feature>
<dbReference type="InterPro" id="IPR033121">
    <property type="entry name" value="PEPTIDASE_A1"/>
</dbReference>
<reference evidence="9" key="1">
    <citation type="submission" date="2015-11" db="EMBL/GenBank/DDBJ databases">
        <title>De novo transcriptome assembly of four potential Pierce s Disease insect vectors from Arizona vineyards.</title>
        <authorList>
            <person name="Tassone E.E."/>
        </authorList>
    </citation>
    <scope>NUCLEOTIDE SEQUENCE</scope>
</reference>
<keyword evidence="2 6" id="KW-0645">Protease</keyword>
<dbReference type="InterPro" id="IPR034164">
    <property type="entry name" value="Pepsin-like_dom"/>
</dbReference>
<sequence length="307" mass="33881">RIAFWWKLRDRMFRKSPVCALLLLLLLASTTAGSLSKRNVQTISLKRLQPEHSVEKLSAFARMVQTRNGSQGITLRDFQDFYYYGQMTFGSPAQTLMVNFDTGSSDLWIPSVELCVNSQSYCGVHRTYSHKDSTTYRSVNTSFAIEYLKGSVSGYSSLDTIKVGQLVVANQLFGEATNIDSSLTTKLFDGIFGLSYPALSNLRTNPPFVNMINQGVVDQPVFAFELNRRSSSSGGELVLGGVNTDRFTGNITYTPVVEQKYWLININGIYVGSDVLVPLSTAVPDSGTSLLLGPTKFMNQINRAIGA</sequence>